<dbReference type="EMBL" id="WTFN01000026">
    <property type="protein sequence ID" value="MWK56810.1"/>
    <property type="molecule type" value="Genomic_DNA"/>
</dbReference>
<dbReference type="PANTHER" id="PTHR11102:SF159">
    <property type="entry name" value="SEL1 REPEAT FAMILY PROTEIN"/>
    <property type="match status" value="1"/>
</dbReference>
<organism evidence="2 3">
    <name type="scientific">Metapseudomonas otitidis</name>
    <dbReference type="NCBI Taxonomy" id="319939"/>
    <lineage>
        <taxon>Bacteria</taxon>
        <taxon>Pseudomonadati</taxon>
        <taxon>Pseudomonadota</taxon>
        <taxon>Gammaproteobacteria</taxon>
        <taxon>Pseudomonadales</taxon>
        <taxon>Pseudomonadaceae</taxon>
        <taxon>Metapseudomonas</taxon>
    </lineage>
</organism>
<dbReference type="Proteomes" id="UP000461288">
    <property type="component" value="Unassembled WGS sequence"/>
</dbReference>
<dbReference type="SMART" id="SM00671">
    <property type="entry name" value="SEL1"/>
    <property type="match status" value="4"/>
</dbReference>
<dbReference type="SUPFAM" id="SSF81901">
    <property type="entry name" value="HCP-like"/>
    <property type="match status" value="1"/>
</dbReference>
<feature type="region of interest" description="Disordered" evidence="1">
    <location>
        <begin position="255"/>
        <end position="278"/>
    </location>
</feature>
<dbReference type="Pfam" id="PF08238">
    <property type="entry name" value="Sel1"/>
    <property type="match status" value="4"/>
</dbReference>
<comment type="caution">
    <text evidence="2">The sequence shown here is derived from an EMBL/GenBank/DDBJ whole genome shotgun (WGS) entry which is preliminary data.</text>
</comment>
<dbReference type="Gene3D" id="1.25.40.10">
    <property type="entry name" value="Tetratricopeptide repeat domain"/>
    <property type="match status" value="1"/>
</dbReference>
<reference evidence="2 3" key="1">
    <citation type="submission" date="2019-12" db="EMBL/GenBank/DDBJ databases">
        <title>Draft genome sequence of Pseudomonas otitidis recovered from a chicken carcass.</title>
        <authorList>
            <person name="Vieira T.R."/>
            <person name="Oliviera E.F.C."/>
            <person name="Silva N.M.V."/>
            <person name="Sambrano G.E."/>
            <person name="Cibulski S.P."/>
            <person name="Cardoso M.R.I."/>
        </authorList>
    </citation>
    <scope>NUCLEOTIDE SEQUENCE [LARGE SCALE GENOMIC DNA]</scope>
    <source>
        <strain evidence="2 3">25_K</strain>
    </source>
</reference>
<dbReference type="InterPro" id="IPR006597">
    <property type="entry name" value="Sel1-like"/>
</dbReference>
<name>A0A7X3KTQ6_9GAMM</name>
<sequence>MAYPRFTCAYEKDHNPPLDAEGERWFQRARTLEKQAGVLDWSAIVDAYEKAIAKDHWKAMHNLARLYRTGWPGMPGVEQDTGKMLALYQRMVELQVPLGYYNWAVAAEHGNGVLKSDRMASSFMYRAAQLGSPLAQVRLGNYFAFELPQHKQDDDMAELYFRCAGAQDNPDALIETAAFYEIARQNKPRALFYYQRAASLGSTSAMSVMLEVFDESSGPGFTLGYAANAKLCELYKGLYRQLRANPDLRFPNLMTEHPLPPHPVQGFDAEHPDRRPEL</sequence>
<evidence type="ECO:0000313" key="3">
    <source>
        <dbReference type="Proteomes" id="UP000461288"/>
    </source>
</evidence>
<dbReference type="InterPro" id="IPR011990">
    <property type="entry name" value="TPR-like_helical_dom_sf"/>
</dbReference>
<dbReference type="InterPro" id="IPR050767">
    <property type="entry name" value="Sel1_AlgK"/>
</dbReference>
<accession>A0A7X3KTQ6</accession>
<feature type="compositionally biased region" description="Basic and acidic residues" evidence="1">
    <location>
        <begin position="268"/>
        <end position="278"/>
    </location>
</feature>
<gene>
    <name evidence="2" type="ORF">GO594_12550</name>
</gene>
<evidence type="ECO:0000313" key="2">
    <source>
        <dbReference type="EMBL" id="MWK56810.1"/>
    </source>
</evidence>
<dbReference type="RefSeq" id="WP_160480960.1">
    <property type="nucleotide sequence ID" value="NZ_WTFN01000026.1"/>
</dbReference>
<dbReference type="PANTHER" id="PTHR11102">
    <property type="entry name" value="SEL-1-LIKE PROTEIN"/>
    <property type="match status" value="1"/>
</dbReference>
<protein>
    <submittedName>
        <fullName evidence="2">Sel1 repeat family protein</fullName>
    </submittedName>
</protein>
<dbReference type="AlphaFoldDB" id="A0A7X3KTQ6"/>
<evidence type="ECO:0000256" key="1">
    <source>
        <dbReference type="SAM" id="MobiDB-lite"/>
    </source>
</evidence>
<proteinExistence type="predicted"/>